<name>A0A7J0FX22_9ERIC</name>
<reference evidence="1 2" key="1">
    <citation type="submission" date="2019-07" db="EMBL/GenBank/DDBJ databases">
        <title>De Novo Assembly of kiwifruit Actinidia rufa.</title>
        <authorList>
            <person name="Sugita-Konishi S."/>
            <person name="Sato K."/>
            <person name="Mori E."/>
            <person name="Abe Y."/>
            <person name="Kisaki G."/>
            <person name="Hamano K."/>
            <person name="Suezawa K."/>
            <person name="Otani M."/>
            <person name="Fukuda T."/>
            <person name="Manabe T."/>
            <person name="Gomi K."/>
            <person name="Tabuchi M."/>
            <person name="Akimitsu K."/>
            <person name="Kataoka I."/>
        </authorList>
    </citation>
    <scope>NUCLEOTIDE SEQUENCE [LARGE SCALE GENOMIC DNA]</scope>
    <source>
        <strain evidence="2">cv. Fuchu</strain>
    </source>
</reference>
<comment type="caution">
    <text evidence="1">The sequence shown here is derived from an EMBL/GenBank/DDBJ whole genome shotgun (WGS) entry which is preliminary data.</text>
</comment>
<dbReference type="AlphaFoldDB" id="A0A7J0FX22"/>
<dbReference type="Proteomes" id="UP000585474">
    <property type="component" value="Unassembled WGS sequence"/>
</dbReference>
<dbReference type="EMBL" id="BJWL01000015">
    <property type="protein sequence ID" value="GFZ03226.1"/>
    <property type="molecule type" value="Genomic_DNA"/>
</dbReference>
<organism evidence="1 2">
    <name type="scientific">Actinidia rufa</name>
    <dbReference type="NCBI Taxonomy" id="165716"/>
    <lineage>
        <taxon>Eukaryota</taxon>
        <taxon>Viridiplantae</taxon>
        <taxon>Streptophyta</taxon>
        <taxon>Embryophyta</taxon>
        <taxon>Tracheophyta</taxon>
        <taxon>Spermatophyta</taxon>
        <taxon>Magnoliopsida</taxon>
        <taxon>eudicotyledons</taxon>
        <taxon>Gunneridae</taxon>
        <taxon>Pentapetalae</taxon>
        <taxon>asterids</taxon>
        <taxon>Ericales</taxon>
        <taxon>Actinidiaceae</taxon>
        <taxon>Actinidia</taxon>
    </lineage>
</organism>
<accession>A0A7J0FX22</accession>
<protein>
    <submittedName>
        <fullName evidence="1">Uncharacterized protein</fullName>
    </submittedName>
</protein>
<evidence type="ECO:0000313" key="1">
    <source>
        <dbReference type="EMBL" id="GFZ03226.1"/>
    </source>
</evidence>
<gene>
    <name evidence="1" type="ORF">Acr_15g0018340</name>
</gene>
<sequence>MVTSSGYQDESEEEWDFQATYAMLEHNEEMDSEEEWDFESPSTVYAVEHNEEMESDKERNFESPSTVYAVTKANTKEEIDFDAQVKEECNPTNNEVATCTVIIEPDESSFAGEAKLGEIGHMIGEEQKIISVIENGQCNQDEMGKKNQVQLQEKLGELRKLKELHPTSKKRMLFAASNEKLDHSLCRKKKKEKIYWYVASGCDEKRAKETHSIRQVLDFYRRF</sequence>
<keyword evidence="2" id="KW-1185">Reference proteome</keyword>
<proteinExistence type="predicted"/>
<evidence type="ECO:0000313" key="2">
    <source>
        <dbReference type="Proteomes" id="UP000585474"/>
    </source>
</evidence>